<dbReference type="Gene3D" id="3.30.710.10">
    <property type="entry name" value="Potassium Channel Kv1.1, Chain A"/>
    <property type="match status" value="1"/>
</dbReference>
<dbReference type="Proteomes" id="UP001163046">
    <property type="component" value="Unassembled WGS sequence"/>
</dbReference>
<evidence type="ECO:0000313" key="1">
    <source>
        <dbReference type="EMBL" id="KAJ7394347.1"/>
    </source>
</evidence>
<accession>A0A9X0DBE6</accession>
<proteinExistence type="predicted"/>
<evidence type="ECO:0000313" key="2">
    <source>
        <dbReference type="Proteomes" id="UP001163046"/>
    </source>
</evidence>
<dbReference type="InterPro" id="IPR011333">
    <property type="entry name" value="SKP1/BTB/POZ_sf"/>
</dbReference>
<sequence>MLNTQFKEATEIPLPGKKAHEILDFLKQLYLKERDGITLNKMEHVLKLADEYQTMSVVNLCVKCLKDVPKSKVNVVKILFLANDTVIAREDDRLDSVRRECHALIKNMELADILKDNGFKNLDRDSSENVFVLRTKRLETFLKKVYPQFIGLAEFCITLCLASSPSSSITRCPEHFGSGNKANGGPL</sequence>
<evidence type="ECO:0008006" key="3">
    <source>
        <dbReference type="Google" id="ProtNLM"/>
    </source>
</evidence>
<organism evidence="1 2">
    <name type="scientific">Desmophyllum pertusum</name>
    <dbReference type="NCBI Taxonomy" id="174260"/>
    <lineage>
        <taxon>Eukaryota</taxon>
        <taxon>Metazoa</taxon>
        <taxon>Cnidaria</taxon>
        <taxon>Anthozoa</taxon>
        <taxon>Hexacorallia</taxon>
        <taxon>Scleractinia</taxon>
        <taxon>Caryophylliina</taxon>
        <taxon>Caryophylliidae</taxon>
        <taxon>Desmophyllum</taxon>
    </lineage>
</organism>
<dbReference type="OrthoDB" id="5989600at2759"/>
<dbReference type="AlphaFoldDB" id="A0A9X0DBE6"/>
<name>A0A9X0DBE6_9CNID</name>
<protein>
    <recommendedName>
        <fullName evidence="3">BTB domain-containing protein</fullName>
    </recommendedName>
</protein>
<dbReference type="EMBL" id="MU825396">
    <property type="protein sequence ID" value="KAJ7394347.1"/>
    <property type="molecule type" value="Genomic_DNA"/>
</dbReference>
<comment type="caution">
    <text evidence="1">The sequence shown here is derived from an EMBL/GenBank/DDBJ whole genome shotgun (WGS) entry which is preliminary data.</text>
</comment>
<keyword evidence="2" id="KW-1185">Reference proteome</keyword>
<reference evidence="1" key="1">
    <citation type="submission" date="2023-01" db="EMBL/GenBank/DDBJ databases">
        <title>Genome assembly of the deep-sea coral Lophelia pertusa.</title>
        <authorList>
            <person name="Herrera S."/>
            <person name="Cordes E."/>
        </authorList>
    </citation>
    <scope>NUCLEOTIDE SEQUENCE</scope>
    <source>
        <strain evidence="1">USNM1676648</strain>
        <tissue evidence="1">Polyp</tissue>
    </source>
</reference>
<gene>
    <name evidence="1" type="ORF">OS493_000152</name>
</gene>